<sequence length="40" mass="4638">MQLNLTGDHERLKMLHAITKRETTGNFQTENISPEEPPFI</sequence>
<protein>
    <submittedName>
        <fullName evidence="1">Uncharacterized protein</fullName>
    </submittedName>
</protein>
<reference evidence="1" key="1">
    <citation type="submission" date="2014-11" db="EMBL/GenBank/DDBJ databases">
        <authorList>
            <person name="Amaro Gonzalez C."/>
        </authorList>
    </citation>
    <scope>NUCLEOTIDE SEQUENCE</scope>
</reference>
<organism evidence="1">
    <name type="scientific">Anguilla anguilla</name>
    <name type="common">European freshwater eel</name>
    <name type="synonym">Muraena anguilla</name>
    <dbReference type="NCBI Taxonomy" id="7936"/>
    <lineage>
        <taxon>Eukaryota</taxon>
        <taxon>Metazoa</taxon>
        <taxon>Chordata</taxon>
        <taxon>Craniata</taxon>
        <taxon>Vertebrata</taxon>
        <taxon>Euteleostomi</taxon>
        <taxon>Actinopterygii</taxon>
        <taxon>Neopterygii</taxon>
        <taxon>Teleostei</taxon>
        <taxon>Anguilliformes</taxon>
        <taxon>Anguillidae</taxon>
        <taxon>Anguilla</taxon>
    </lineage>
</organism>
<name>A0A0E9RM78_ANGAN</name>
<dbReference type="EMBL" id="GBXM01079124">
    <property type="protein sequence ID" value="JAH29453.1"/>
    <property type="molecule type" value="Transcribed_RNA"/>
</dbReference>
<evidence type="ECO:0000313" key="1">
    <source>
        <dbReference type="EMBL" id="JAH29453.1"/>
    </source>
</evidence>
<reference evidence="1" key="2">
    <citation type="journal article" date="2015" name="Fish Shellfish Immunol.">
        <title>Early steps in the European eel (Anguilla anguilla)-Vibrio vulnificus interaction in the gills: Role of the RtxA13 toxin.</title>
        <authorList>
            <person name="Callol A."/>
            <person name="Pajuelo D."/>
            <person name="Ebbesson L."/>
            <person name="Teles M."/>
            <person name="MacKenzie S."/>
            <person name="Amaro C."/>
        </authorList>
    </citation>
    <scope>NUCLEOTIDE SEQUENCE</scope>
</reference>
<dbReference type="AlphaFoldDB" id="A0A0E9RM78"/>
<proteinExistence type="predicted"/>
<accession>A0A0E9RM78</accession>